<feature type="transmembrane region" description="Helical" evidence="2">
    <location>
        <begin position="177"/>
        <end position="196"/>
    </location>
</feature>
<dbReference type="GO" id="GO:0004190">
    <property type="term" value="F:aspartic-type endopeptidase activity"/>
    <property type="evidence" value="ECO:0007669"/>
    <property type="project" value="UniProtKB-EC"/>
</dbReference>
<keyword evidence="2" id="KW-1133">Transmembrane helix</keyword>
<feature type="transmembrane region" description="Helical" evidence="2">
    <location>
        <begin position="108"/>
        <end position="130"/>
    </location>
</feature>
<feature type="transmembrane region" description="Helical" evidence="2">
    <location>
        <begin position="63"/>
        <end position="88"/>
    </location>
</feature>
<dbReference type="GO" id="GO:0005886">
    <property type="term" value="C:plasma membrane"/>
    <property type="evidence" value="ECO:0007669"/>
    <property type="project" value="TreeGrafter"/>
</dbReference>
<dbReference type="PANTHER" id="PTHR30487">
    <property type="entry name" value="TYPE 4 PREPILIN-LIKE PROTEINS LEADER PEPTIDE-PROCESSING ENZYME"/>
    <property type="match status" value="1"/>
</dbReference>
<feature type="domain" description="Prepilin type IV endopeptidase peptidase" evidence="3">
    <location>
        <begin position="9"/>
        <end position="130"/>
    </location>
</feature>
<reference evidence="4" key="1">
    <citation type="journal article" date="2021" name="PeerJ">
        <title>Extensive microbial diversity within the chicken gut microbiome revealed by metagenomics and culture.</title>
        <authorList>
            <person name="Gilroy R."/>
            <person name="Ravi A."/>
            <person name="Getino M."/>
            <person name="Pursley I."/>
            <person name="Horton D.L."/>
            <person name="Alikhan N.F."/>
            <person name="Baker D."/>
            <person name="Gharbi K."/>
            <person name="Hall N."/>
            <person name="Watson M."/>
            <person name="Adriaenssens E.M."/>
            <person name="Foster-Nyarko E."/>
            <person name="Jarju S."/>
            <person name="Secka A."/>
            <person name="Antonio M."/>
            <person name="Oren A."/>
            <person name="Chaudhuri R.R."/>
            <person name="La Ragione R."/>
            <person name="Hildebrand F."/>
            <person name="Pallen M.J."/>
        </authorList>
    </citation>
    <scope>NUCLEOTIDE SEQUENCE</scope>
    <source>
        <strain evidence="4">ChiGjej6B6-11269</strain>
    </source>
</reference>
<dbReference type="EMBL" id="DYWI01000024">
    <property type="protein sequence ID" value="HJF64791.1"/>
    <property type="molecule type" value="Genomic_DNA"/>
</dbReference>
<dbReference type="PANTHER" id="PTHR30487:SF0">
    <property type="entry name" value="PREPILIN LEADER PEPTIDASE_N-METHYLTRANSFERASE-RELATED"/>
    <property type="match status" value="1"/>
</dbReference>
<evidence type="ECO:0000313" key="4">
    <source>
        <dbReference type="EMBL" id="HJF64791.1"/>
    </source>
</evidence>
<dbReference type="EC" id="3.4.23.43" evidence="4"/>
<keyword evidence="2" id="KW-0472">Membrane</keyword>
<accession>A0A9D2UVD6</accession>
<dbReference type="InterPro" id="IPR050882">
    <property type="entry name" value="Prepilin_peptidase/N-MTase"/>
</dbReference>
<dbReference type="Pfam" id="PF01478">
    <property type="entry name" value="Peptidase_A24"/>
    <property type="match status" value="1"/>
</dbReference>
<keyword evidence="4" id="KW-0378">Hydrolase</keyword>
<comment type="similarity">
    <text evidence="1">Belongs to the peptidase A24 family.</text>
</comment>
<evidence type="ECO:0000259" key="3">
    <source>
        <dbReference type="Pfam" id="PF01478"/>
    </source>
</evidence>
<evidence type="ECO:0000313" key="5">
    <source>
        <dbReference type="Proteomes" id="UP000786989"/>
    </source>
</evidence>
<reference evidence="4" key="2">
    <citation type="submission" date="2021-09" db="EMBL/GenBank/DDBJ databases">
        <authorList>
            <person name="Gilroy R."/>
        </authorList>
    </citation>
    <scope>NUCLEOTIDE SEQUENCE</scope>
    <source>
        <strain evidence="4">ChiGjej6B6-11269</strain>
    </source>
</reference>
<proteinExistence type="inferred from homology"/>
<gene>
    <name evidence="4" type="ORF">K8U77_01565</name>
</gene>
<dbReference type="InterPro" id="IPR000045">
    <property type="entry name" value="Prepilin_IV_endopep_pep"/>
</dbReference>
<feature type="transmembrane region" description="Helical" evidence="2">
    <location>
        <begin position="29"/>
        <end position="56"/>
    </location>
</feature>
<comment type="caution">
    <text evidence="4">The sequence shown here is derived from an EMBL/GenBank/DDBJ whole genome shotgun (WGS) entry which is preliminary data.</text>
</comment>
<organism evidence="4 5">
    <name type="scientific">Slackia equolifaciens</name>
    <dbReference type="NCBI Taxonomy" id="498718"/>
    <lineage>
        <taxon>Bacteria</taxon>
        <taxon>Bacillati</taxon>
        <taxon>Actinomycetota</taxon>
        <taxon>Coriobacteriia</taxon>
        <taxon>Eggerthellales</taxon>
        <taxon>Eggerthellaceae</taxon>
        <taxon>Slackia</taxon>
    </lineage>
</organism>
<evidence type="ECO:0000256" key="1">
    <source>
        <dbReference type="ARBA" id="ARBA00005801"/>
    </source>
</evidence>
<keyword evidence="2" id="KW-0812">Transmembrane</keyword>
<dbReference type="Gene3D" id="1.20.120.1220">
    <property type="match status" value="1"/>
</dbReference>
<dbReference type="Proteomes" id="UP000786989">
    <property type="component" value="Unassembled WGS sequence"/>
</dbReference>
<sequence length="197" mass="20057">MASIAAYVVLAVSLVHASAVDVRTRLVPLSALLASLAAWLFAVAGGAIGGGCPFLFDFGSPRLFSWAIASVLGGVVTSGVAALCAVTLERRTGSLALGGGDVKLLFVVGLYLGPEGGIASLGIACVLALLRQVILCVADGIARIAEKRRGTPPCCIPCPKTFPVGSLHVLSNQPFPFVPFIAIAVLAVILTGGIWYG</sequence>
<name>A0A9D2UVD6_9ACTN</name>
<protein>
    <submittedName>
        <fullName evidence="4">Prepilin peptidase</fullName>
        <ecNumber evidence="4">3.4.23.43</ecNumber>
    </submittedName>
</protein>
<dbReference type="GO" id="GO:0006465">
    <property type="term" value="P:signal peptide processing"/>
    <property type="evidence" value="ECO:0007669"/>
    <property type="project" value="TreeGrafter"/>
</dbReference>
<evidence type="ECO:0000256" key="2">
    <source>
        <dbReference type="SAM" id="Phobius"/>
    </source>
</evidence>
<dbReference type="AlphaFoldDB" id="A0A9D2UVD6"/>